<feature type="region of interest" description="Disordered" evidence="1">
    <location>
        <begin position="247"/>
        <end position="272"/>
    </location>
</feature>
<dbReference type="PANTHER" id="PTHR42109:SF3">
    <property type="entry name" value="INTEGRAL MEMBRANE PROTEIN (AFU_ORTHOLOGUE AFUA_5G00100)"/>
    <property type="match status" value="1"/>
</dbReference>
<keyword evidence="2" id="KW-1133">Transmembrane helix</keyword>
<keyword evidence="2" id="KW-0812">Transmembrane</keyword>
<feature type="transmembrane region" description="Helical" evidence="2">
    <location>
        <begin position="12"/>
        <end position="29"/>
    </location>
</feature>
<proteinExistence type="predicted"/>
<evidence type="ECO:0000313" key="5">
    <source>
        <dbReference type="Proteomes" id="UP001172673"/>
    </source>
</evidence>
<feature type="domain" description="DUF7702" evidence="3">
    <location>
        <begin position="5"/>
        <end position="239"/>
    </location>
</feature>
<protein>
    <recommendedName>
        <fullName evidence="3">DUF7702 domain-containing protein</fullName>
    </recommendedName>
</protein>
<reference evidence="4" key="1">
    <citation type="submission" date="2022-10" db="EMBL/GenBank/DDBJ databases">
        <title>Culturing micro-colonial fungi from biological soil crusts in the Mojave desert and describing Neophaeococcomyces mojavensis, and introducing the new genera and species Taxawa tesnikishii.</title>
        <authorList>
            <person name="Kurbessoian T."/>
            <person name="Stajich J.E."/>
        </authorList>
    </citation>
    <scope>NUCLEOTIDE SEQUENCE</scope>
    <source>
        <strain evidence="4">TK_41</strain>
    </source>
</reference>
<keyword evidence="2" id="KW-0472">Membrane</keyword>
<dbReference type="PANTHER" id="PTHR42109">
    <property type="entry name" value="UNPLACED GENOMIC SCAFFOLD UM_SCAF_CONTIG_1.265, WHOLE GENOME SHOTGUN SEQUENCE"/>
    <property type="match status" value="1"/>
</dbReference>
<feature type="transmembrane region" description="Helical" evidence="2">
    <location>
        <begin position="70"/>
        <end position="94"/>
    </location>
</feature>
<evidence type="ECO:0000259" key="3">
    <source>
        <dbReference type="Pfam" id="PF24800"/>
    </source>
</evidence>
<evidence type="ECO:0000256" key="2">
    <source>
        <dbReference type="SAM" id="Phobius"/>
    </source>
</evidence>
<name>A0AA38XD95_9EURO</name>
<feature type="transmembrane region" description="Helical" evidence="2">
    <location>
        <begin position="147"/>
        <end position="170"/>
    </location>
</feature>
<dbReference type="Proteomes" id="UP001172673">
    <property type="component" value="Unassembled WGS sequence"/>
</dbReference>
<evidence type="ECO:0000256" key="1">
    <source>
        <dbReference type="SAM" id="MobiDB-lite"/>
    </source>
</evidence>
<dbReference type="Pfam" id="PF24800">
    <property type="entry name" value="DUF7702"/>
    <property type="match status" value="1"/>
</dbReference>
<keyword evidence="5" id="KW-1185">Reference proteome</keyword>
<feature type="transmembrane region" description="Helical" evidence="2">
    <location>
        <begin position="218"/>
        <end position="238"/>
    </location>
</feature>
<dbReference type="EMBL" id="JAPDRK010000006">
    <property type="protein sequence ID" value="KAJ9611336.1"/>
    <property type="molecule type" value="Genomic_DNA"/>
</dbReference>
<evidence type="ECO:0000313" key="4">
    <source>
        <dbReference type="EMBL" id="KAJ9611336.1"/>
    </source>
</evidence>
<feature type="compositionally biased region" description="Basic and acidic residues" evidence="1">
    <location>
        <begin position="253"/>
        <end position="263"/>
    </location>
</feature>
<feature type="transmembrane region" description="Helical" evidence="2">
    <location>
        <begin position="177"/>
        <end position="198"/>
    </location>
</feature>
<comment type="caution">
    <text evidence="4">The sequence shown here is derived from an EMBL/GenBank/DDBJ whole genome shotgun (WGS) entry which is preliminary data.</text>
</comment>
<gene>
    <name evidence="4" type="ORF">H2200_004520</name>
</gene>
<organism evidence="4 5">
    <name type="scientific">Cladophialophora chaetospira</name>
    <dbReference type="NCBI Taxonomy" id="386627"/>
    <lineage>
        <taxon>Eukaryota</taxon>
        <taxon>Fungi</taxon>
        <taxon>Dikarya</taxon>
        <taxon>Ascomycota</taxon>
        <taxon>Pezizomycotina</taxon>
        <taxon>Eurotiomycetes</taxon>
        <taxon>Chaetothyriomycetidae</taxon>
        <taxon>Chaetothyriales</taxon>
        <taxon>Herpotrichiellaceae</taxon>
        <taxon>Cladophialophora</taxon>
    </lineage>
</organism>
<sequence length="272" mass="29378">MTLNSTTKLSCAELAIYIVLLQPTLWLAYKHGKAAILAFLYLTAFQILRIVAAAIQISNRNKAQPSEAGAIVSSVGLSPLILSYLGFVNLLWSYYGSSNRNKLQALISEVVVHAGAIAGIAVVAVGATKLFDKNATHSEINTGHAMFKAGAIILVLTWIILGATSLQLFFTLKRQPMLSLLMVSAWAFIGVRAVYSVVYAFDESPSLSPFTGTFVVKLVLIVLVQLFATLSMFAVALLTRNAGTKSASGHGIRHQDMESRHSDVPLTTTHRK</sequence>
<dbReference type="AlphaFoldDB" id="A0AA38XD95"/>
<dbReference type="InterPro" id="IPR056119">
    <property type="entry name" value="DUF7702"/>
</dbReference>
<accession>A0AA38XD95</accession>
<feature type="transmembrane region" description="Helical" evidence="2">
    <location>
        <begin position="106"/>
        <end position="127"/>
    </location>
</feature>
<feature type="transmembrane region" description="Helical" evidence="2">
    <location>
        <begin position="36"/>
        <end position="58"/>
    </location>
</feature>